<feature type="region of interest" description="Disordered" evidence="2">
    <location>
        <begin position="610"/>
        <end position="661"/>
    </location>
</feature>
<dbReference type="Pfam" id="PF12416">
    <property type="entry name" value="DUF3668"/>
    <property type="match status" value="1"/>
</dbReference>
<organism evidence="4 5">
    <name type="scientific">Rhizophlyctis rosea</name>
    <dbReference type="NCBI Taxonomy" id="64517"/>
    <lineage>
        <taxon>Eukaryota</taxon>
        <taxon>Fungi</taxon>
        <taxon>Fungi incertae sedis</taxon>
        <taxon>Chytridiomycota</taxon>
        <taxon>Chytridiomycota incertae sedis</taxon>
        <taxon>Chytridiomycetes</taxon>
        <taxon>Rhizophlyctidales</taxon>
        <taxon>Rhizophlyctidaceae</taxon>
        <taxon>Rhizophlyctis</taxon>
    </lineage>
</organism>
<evidence type="ECO:0000256" key="2">
    <source>
        <dbReference type="SAM" id="MobiDB-lite"/>
    </source>
</evidence>
<reference evidence="4" key="1">
    <citation type="submission" date="2020-05" db="EMBL/GenBank/DDBJ databases">
        <title>Phylogenomic resolution of chytrid fungi.</title>
        <authorList>
            <person name="Stajich J.E."/>
            <person name="Amses K."/>
            <person name="Simmons R."/>
            <person name="Seto K."/>
            <person name="Myers J."/>
            <person name="Bonds A."/>
            <person name="Quandt C.A."/>
            <person name="Barry K."/>
            <person name="Liu P."/>
            <person name="Grigoriev I."/>
            <person name="Longcore J.E."/>
            <person name="James T.Y."/>
        </authorList>
    </citation>
    <scope>NUCLEOTIDE SEQUENCE</scope>
    <source>
        <strain evidence="4">JEL0318</strain>
    </source>
</reference>
<evidence type="ECO:0000313" key="5">
    <source>
        <dbReference type="Proteomes" id="UP001212841"/>
    </source>
</evidence>
<dbReference type="InterPro" id="IPR039893">
    <property type="entry name" value="CEP120-like"/>
</dbReference>
<feature type="coiled-coil region" evidence="1">
    <location>
        <begin position="716"/>
        <end position="743"/>
    </location>
</feature>
<sequence length="1020" mass="116370">MTRSAQHTVLVTLYEGRYFVRRPGSKVYAQCRFNNEILTTDPVDHSTKPIWDTELAWDIDTKILGFLRSQRIRLKLLVFTIDGQNRREPVGYVMLDLRTADAEVPAQEKWFQLVNSNQTGPFKPELKLAFNVSPKDGAAGGVLNNQLADKENIRNPPKKKPTEAVVLIEAAVDTGTTRPIARPPSQPPAWQSITNLPVELMEGGFYQVGDGKDQWLFSITIVFAENLPILITNQPSRPQSEYYFYYTLMGIDIMSERFHNLSEPNFSSQRVSIRIHASLDDLRMFLKDLAKIIIYLCRDAQVIGFADVPLKNLVATGAGDAVLIEQVYNVYDPKQELPVSVDGKQPSIGLSMAITREGGPVRGAAPQGAVKEGKEELRDSVVIKASVAKGDREDSKLAEPTEPETYRNVPDTFQPNPSHQFFHGPDRHAPVRQTHHEGPTEPTSTRWHQYRFSIDLRSVRDFHPKAASIYFKYSYQPFGTSSPVITHPILDIFRTTQDVLLPHSFCAFEFVMSPDRLQIYLEALPLVIEMWSKYPQTKDVKLGTATIDLSRVLGMPRVMSSEGSTVIQSIEEYVMVSTAAGEDKRFKKVADLRVVFALEDFGVLEEQDDARGLEDGEPGWAADHPQQQQPRSKRASVVYQSAEPDPAPESSVPDTPGSAAPSIHETAEYKAALQLELWKQEEERKFRDRLVVRENEFMAEFSREWKRRERDREQLMKRKIDEFKALESQMQKLVADLEVREKRLLRGEEDLIRRKEEIGREGERRVEETRDAARRLHDEFRHRMEIERGKAADAEAHRDRALKERDDAEAKRKVLERELVELRQSLSSGTEATLKAELNTVTAVKIQLERKVTALERAKKHYKSEWVQALRALAKAKKGWQADLEERLAREREEVERMKVQVKEKDELDGVQGEMNTLDRLRRELDLLRKTGEGEYGGAKLESALDGAVASEDWLGALVAKLKSGTEPTERFDPQVLNEVERLTRERENLLDTGVYTREDSLVRALDKRIRELLASRNEE</sequence>
<dbReference type="AlphaFoldDB" id="A0AAD5X6I1"/>
<keyword evidence="5" id="KW-1185">Reference proteome</keyword>
<dbReference type="InterPro" id="IPR022136">
    <property type="entry name" value="DUF3668"/>
</dbReference>
<gene>
    <name evidence="4" type="ORF">HK097_006298</name>
</gene>
<feature type="domain" description="C2" evidence="3">
    <location>
        <begin position="1"/>
        <end position="111"/>
    </location>
</feature>
<dbReference type="PANTHER" id="PTHR21574:SF0">
    <property type="entry name" value="CENTROSOMAL PROTEIN OF 120 KDA"/>
    <property type="match status" value="1"/>
</dbReference>
<evidence type="ECO:0000256" key="1">
    <source>
        <dbReference type="SAM" id="Coils"/>
    </source>
</evidence>
<proteinExistence type="predicted"/>
<evidence type="ECO:0000313" key="4">
    <source>
        <dbReference type="EMBL" id="KAJ3052425.1"/>
    </source>
</evidence>
<keyword evidence="1" id="KW-0175">Coiled coil</keyword>
<evidence type="ECO:0000259" key="3">
    <source>
        <dbReference type="PROSITE" id="PS50004"/>
    </source>
</evidence>
<comment type="caution">
    <text evidence="4">The sequence shown here is derived from an EMBL/GenBank/DDBJ whole genome shotgun (WGS) entry which is preliminary data.</text>
</comment>
<dbReference type="EMBL" id="JADGJD010000296">
    <property type="protein sequence ID" value="KAJ3052425.1"/>
    <property type="molecule type" value="Genomic_DNA"/>
</dbReference>
<name>A0AAD5X6I1_9FUNG</name>
<dbReference type="GO" id="GO:0005815">
    <property type="term" value="C:microtubule organizing center"/>
    <property type="evidence" value="ECO:0007669"/>
    <property type="project" value="TreeGrafter"/>
</dbReference>
<accession>A0AAD5X6I1</accession>
<feature type="region of interest" description="Disordered" evidence="2">
    <location>
        <begin position="389"/>
        <end position="415"/>
    </location>
</feature>
<dbReference type="Pfam" id="PF00168">
    <property type="entry name" value="C2"/>
    <property type="match status" value="1"/>
</dbReference>
<dbReference type="PROSITE" id="PS50004">
    <property type="entry name" value="C2"/>
    <property type="match status" value="1"/>
</dbReference>
<dbReference type="InterPro" id="IPR000008">
    <property type="entry name" value="C2_dom"/>
</dbReference>
<dbReference type="GO" id="GO:0010564">
    <property type="term" value="P:regulation of cell cycle process"/>
    <property type="evidence" value="ECO:0007669"/>
    <property type="project" value="TreeGrafter"/>
</dbReference>
<feature type="coiled-coil region" evidence="1">
    <location>
        <begin position="791"/>
        <end position="931"/>
    </location>
</feature>
<dbReference type="SUPFAM" id="SSF49562">
    <property type="entry name" value="C2 domain (Calcium/lipid-binding domain, CaLB)"/>
    <property type="match status" value="1"/>
</dbReference>
<feature type="compositionally biased region" description="Basic and acidic residues" evidence="2">
    <location>
        <begin position="389"/>
        <end position="399"/>
    </location>
</feature>
<dbReference type="Proteomes" id="UP001212841">
    <property type="component" value="Unassembled WGS sequence"/>
</dbReference>
<dbReference type="PANTHER" id="PTHR21574">
    <property type="entry name" value="CENTROSOMAL PROTEIN OF 120 KDA"/>
    <property type="match status" value="1"/>
</dbReference>
<protein>
    <recommendedName>
        <fullName evidence="3">C2 domain-containing protein</fullName>
    </recommendedName>
</protein>
<dbReference type="Gene3D" id="2.60.40.150">
    <property type="entry name" value="C2 domain"/>
    <property type="match status" value="1"/>
</dbReference>
<dbReference type="InterPro" id="IPR035892">
    <property type="entry name" value="C2_domain_sf"/>
</dbReference>